<accession>A0A2V5J0T0</accession>
<protein>
    <submittedName>
        <fullName evidence="2">Uncharacterized protein</fullName>
    </submittedName>
</protein>
<evidence type="ECO:0000313" key="2">
    <source>
        <dbReference type="EMBL" id="PYI30427.1"/>
    </source>
</evidence>
<keyword evidence="3" id="KW-1185">Reference proteome</keyword>
<name>A0A2V5J0T0_9EURO</name>
<evidence type="ECO:0000256" key="1">
    <source>
        <dbReference type="SAM" id="MobiDB-lite"/>
    </source>
</evidence>
<dbReference type="EMBL" id="KZ825515">
    <property type="protein sequence ID" value="PYI30427.1"/>
    <property type="molecule type" value="Genomic_DNA"/>
</dbReference>
<gene>
    <name evidence="2" type="ORF">BP00DRAFT_202547</name>
</gene>
<reference evidence="2 3" key="1">
    <citation type="submission" date="2018-02" db="EMBL/GenBank/DDBJ databases">
        <title>The genomes of Aspergillus section Nigri reveals drivers in fungal speciation.</title>
        <authorList>
            <consortium name="DOE Joint Genome Institute"/>
            <person name="Vesth T.C."/>
            <person name="Nybo J."/>
            <person name="Theobald S."/>
            <person name="Brandl J."/>
            <person name="Frisvad J.C."/>
            <person name="Nielsen K.F."/>
            <person name="Lyhne E.K."/>
            <person name="Kogle M.E."/>
            <person name="Kuo A."/>
            <person name="Riley R."/>
            <person name="Clum A."/>
            <person name="Nolan M."/>
            <person name="Lipzen A."/>
            <person name="Salamov A."/>
            <person name="Henrissat B."/>
            <person name="Wiebenga A."/>
            <person name="De vries R.P."/>
            <person name="Grigoriev I.V."/>
            <person name="Mortensen U.H."/>
            <person name="Andersen M.R."/>
            <person name="Baker S.E."/>
        </authorList>
    </citation>
    <scope>NUCLEOTIDE SEQUENCE [LARGE SCALE GENOMIC DNA]</scope>
    <source>
        <strain evidence="2 3">CBS 114.80</strain>
    </source>
</reference>
<organism evidence="2 3">
    <name type="scientific">Aspergillus indologenus CBS 114.80</name>
    <dbReference type="NCBI Taxonomy" id="1450541"/>
    <lineage>
        <taxon>Eukaryota</taxon>
        <taxon>Fungi</taxon>
        <taxon>Dikarya</taxon>
        <taxon>Ascomycota</taxon>
        <taxon>Pezizomycotina</taxon>
        <taxon>Eurotiomycetes</taxon>
        <taxon>Eurotiomycetidae</taxon>
        <taxon>Eurotiales</taxon>
        <taxon>Aspergillaceae</taxon>
        <taxon>Aspergillus</taxon>
        <taxon>Aspergillus subgen. Circumdati</taxon>
    </lineage>
</organism>
<dbReference type="AlphaFoldDB" id="A0A2V5J0T0"/>
<proteinExistence type="predicted"/>
<feature type="region of interest" description="Disordered" evidence="1">
    <location>
        <begin position="44"/>
        <end position="67"/>
    </location>
</feature>
<sequence length="166" mass="17690">MTLRGSAGPAGEYSFTESLLLSGHIGGRRCSALQTRTCRSSEARRKTNAALASGEGPWQISQSPSTSNRADSLVEELPIAQLPNCPLERGQLTAAAPFTCRVTLNAESSALSHRGGACCAFRAIGVEIIKLTILRYHQVVSGLQLCSMQKQKVAENLEGRVRGTSC</sequence>
<dbReference type="Proteomes" id="UP000248817">
    <property type="component" value="Unassembled WGS sequence"/>
</dbReference>
<evidence type="ECO:0000313" key="3">
    <source>
        <dbReference type="Proteomes" id="UP000248817"/>
    </source>
</evidence>